<dbReference type="Gene3D" id="1.10.110.10">
    <property type="entry name" value="Plant lipid-transfer and hydrophobic proteins"/>
    <property type="match status" value="1"/>
</dbReference>
<dbReference type="SUPFAM" id="SSF47699">
    <property type="entry name" value="Bifunctional inhibitor/lipid-transfer protein/seed storage 2S albumin"/>
    <property type="match status" value="1"/>
</dbReference>
<keyword evidence="4" id="KW-1185">Reference proteome</keyword>
<dbReference type="AlphaFoldDB" id="A0ABD1A4C3"/>
<name>A0ABD1A4C3_CARAN</name>
<proteinExistence type="predicted"/>
<dbReference type="Proteomes" id="UP001558713">
    <property type="component" value="Unassembled WGS sequence"/>
</dbReference>
<dbReference type="CDD" id="cd00010">
    <property type="entry name" value="AAI_LTSS"/>
    <property type="match status" value="1"/>
</dbReference>
<evidence type="ECO:0000259" key="2">
    <source>
        <dbReference type="Pfam" id="PF14368"/>
    </source>
</evidence>
<evidence type="ECO:0000256" key="1">
    <source>
        <dbReference type="SAM" id="SignalP"/>
    </source>
</evidence>
<organism evidence="3 4">
    <name type="scientific">Cardamine amara subsp. amara</name>
    <dbReference type="NCBI Taxonomy" id="228776"/>
    <lineage>
        <taxon>Eukaryota</taxon>
        <taxon>Viridiplantae</taxon>
        <taxon>Streptophyta</taxon>
        <taxon>Embryophyta</taxon>
        <taxon>Tracheophyta</taxon>
        <taxon>Spermatophyta</taxon>
        <taxon>Magnoliopsida</taxon>
        <taxon>eudicotyledons</taxon>
        <taxon>Gunneridae</taxon>
        <taxon>Pentapetalae</taxon>
        <taxon>rosids</taxon>
        <taxon>malvids</taxon>
        <taxon>Brassicales</taxon>
        <taxon>Brassicaceae</taxon>
        <taxon>Cardamineae</taxon>
        <taxon>Cardamine</taxon>
    </lineage>
</organism>
<comment type="caution">
    <text evidence="3">The sequence shown here is derived from an EMBL/GenBank/DDBJ whole genome shotgun (WGS) entry which is preliminary data.</text>
</comment>
<dbReference type="EMBL" id="JBANAX010000584">
    <property type="protein sequence ID" value="KAL1201686.1"/>
    <property type="molecule type" value="Genomic_DNA"/>
</dbReference>
<feature type="chain" id="PRO_5044839556" evidence="1">
    <location>
        <begin position="28"/>
        <end position="138"/>
    </location>
</feature>
<evidence type="ECO:0000313" key="3">
    <source>
        <dbReference type="EMBL" id="KAL1201686.1"/>
    </source>
</evidence>
<accession>A0ABD1A4C3</accession>
<dbReference type="InterPro" id="IPR036312">
    <property type="entry name" value="Bifun_inhib/LTP/seed_sf"/>
</dbReference>
<protein>
    <submittedName>
        <fullName evidence="3">Non-specific lipid transfer protein GPI-anchored 33</fullName>
    </submittedName>
</protein>
<gene>
    <name evidence="3" type="ORF">V5N11_006228</name>
</gene>
<dbReference type="InterPro" id="IPR016140">
    <property type="entry name" value="Bifunc_inhib/LTP/seed_store"/>
</dbReference>
<evidence type="ECO:0000313" key="4">
    <source>
        <dbReference type="Proteomes" id="UP001558713"/>
    </source>
</evidence>
<keyword evidence="1" id="KW-0732">Signal</keyword>
<sequence length="138" mass="14767">MVYTNKFVAVALVATTMLFLVVMIAEAQQVKDPKCILVGLPREIIGICYSTSNSTPSEECCKDLKSASDTQVTCLCDMIMTITMNPSNNITRAHYDQVHLACGVVDKFACKGKAANGGSTNKIAASMGLFGLVASLFF</sequence>
<reference evidence="3 4" key="1">
    <citation type="submission" date="2024-04" db="EMBL/GenBank/DDBJ databases">
        <title>Genome assembly C_amara_ONT_v2.</title>
        <authorList>
            <person name="Yant L."/>
            <person name="Moore C."/>
            <person name="Slenker M."/>
        </authorList>
    </citation>
    <scope>NUCLEOTIDE SEQUENCE [LARGE SCALE GENOMIC DNA]</scope>
    <source>
        <tissue evidence="3">Leaf</tissue>
    </source>
</reference>
<dbReference type="Pfam" id="PF14368">
    <property type="entry name" value="LTP_2"/>
    <property type="match status" value="1"/>
</dbReference>
<feature type="signal peptide" evidence="1">
    <location>
        <begin position="1"/>
        <end position="27"/>
    </location>
</feature>
<feature type="domain" description="Bifunctional inhibitor/plant lipid transfer protein/seed storage helical" evidence="2">
    <location>
        <begin position="19"/>
        <end position="109"/>
    </location>
</feature>